<dbReference type="RefSeq" id="WP_142528617.1">
    <property type="nucleotide sequence ID" value="NZ_CBCSJO010000006.1"/>
</dbReference>
<proteinExistence type="predicted"/>
<keyword evidence="2" id="KW-1185">Reference proteome</keyword>
<dbReference type="InterPro" id="IPR032710">
    <property type="entry name" value="NTF2-like_dom_sf"/>
</dbReference>
<dbReference type="AlphaFoldDB" id="A0A521DTM0"/>
<dbReference type="OrthoDB" id="1115105at2"/>
<evidence type="ECO:0008006" key="3">
    <source>
        <dbReference type="Google" id="ProtNLM"/>
    </source>
</evidence>
<dbReference type="EMBL" id="FXTN01000006">
    <property type="protein sequence ID" value="SMO75044.1"/>
    <property type="molecule type" value="Genomic_DNA"/>
</dbReference>
<organism evidence="1 2">
    <name type="scientific">Pedobacter westerhofensis</name>
    <dbReference type="NCBI Taxonomy" id="425512"/>
    <lineage>
        <taxon>Bacteria</taxon>
        <taxon>Pseudomonadati</taxon>
        <taxon>Bacteroidota</taxon>
        <taxon>Sphingobacteriia</taxon>
        <taxon>Sphingobacteriales</taxon>
        <taxon>Sphingobacteriaceae</taxon>
        <taxon>Pedobacter</taxon>
    </lineage>
</organism>
<name>A0A521DTM0_9SPHI</name>
<reference evidence="1 2" key="1">
    <citation type="submission" date="2017-05" db="EMBL/GenBank/DDBJ databases">
        <authorList>
            <person name="Varghese N."/>
            <person name="Submissions S."/>
        </authorList>
    </citation>
    <scope>NUCLEOTIDE SEQUENCE [LARGE SCALE GENOMIC DNA]</scope>
    <source>
        <strain evidence="1 2">DSM 19036</strain>
    </source>
</reference>
<dbReference type="SUPFAM" id="SSF54427">
    <property type="entry name" value="NTF2-like"/>
    <property type="match status" value="1"/>
</dbReference>
<protein>
    <recommendedName>
        <fullName evidence="3">SnoaL-like domain-containing protein</fullName>
    </recommendedName>
</protein>
<sequence>MMNIQTFINEWIAVGNAFDTERYLGFYLEDAVLDDRSVGEVFKGRKEIKKYFDSYFIGYNTWTELVRLDLINNSQAHIEVKFSGNFSEGNIGGFFDVAFKNGKIAFVKADLIH</sequence>
<evidence type="ECO:0000313" key="2">
    <source>
        <dbReference type="Proteomes" id="UP000320300"/>
    </source>
</evidence>
<gene>
    <name evidence="1" type="ORF">SAMN06265348_106150</name>
</gene>
<dbReference type="Gene3D" id="3.10.450.50">
    <property type="match status" value="1"/>
</dbReference>
<dbReference type="Proteomes" id="UP000320300">
    <property type="component" value="Unassembled WGS sequence"/>
</dbReference>
<accession>A0A521DTM0</accession>
<evidence type="ECO:0000313" key="1">
    <source>
        <dbReference type="EMBL" id="SMO75044.1"/>
    </source>
</evidence>